<evidence type="ECO:0000313" key="2">
    <source>
        <dbReference type="WBParaSite" id="PS1159_v2.g5247.t1"/>
    </source>
</evidence>
<evidence type="ECO:0000313" key="1">
    <source>
        <dbReference type="Proteomes" id="UP000887580"/>
    </source>
</evidence>
<reference evidence="2" key="1">
    <citation type="submission" date="2022-11" db="UniProtKB">
        <authorList>
            <consortium name="WormBaseParasite"/>
        </authorList>
    </citation>
    <scope>IDENTIFICATION</scope>
</reference>
<sequence length="158" mass="18546">MAMRSNEILQEEIIERSFAKTWKEAKKEWQIDYSYNPTDLEKCICGHYPLSECVVIKNIRNQNDAVVDSVCARKFIDFSQYDPIWASFFNLLQDPFKPLNLMAAGYAFDKKWINNFEYDFSTDSFSKTVGELSVSEKAIRITVNRQVALLFLNFHFKK</sequence>
<accession>A0AC35GHU5</accession>
<dbReference type="Proteomes" id="UP000887580">
    <property type="component" value="Unplaced"/>
</dbReference>
<dbReference type="WBParaSite" id="PS1159_v2.g5247.t1">
    <property type="protein sequence ID" value="PS1159_v2.g5247.t1"/>
    <property type="gene ID" value="PS1159_v2.g5247"/>
</dbReference>
<name>A0AC35GHU5_9BILA</name>
<proteinExistence type="predicted"/>
<protein>
    <submittedName>
        <fullName evidence="2">Uncharacterized protein</fullName>
    </submittedName>
</protein>
<organism evidence="1 2">
    <name type="scientific">Panagrolaimus sp. PS1159</name>
    <dbReference type="NCBI Taxonomy" id="55785"/>
    <lineage>
        <taxon>Eukaryota</taxon>
        <taxon>Metazoa</taxon>
        <taxon>Ecdysozoa</taxon>
        <taxon>Nematoda</taxon>
        <taxon>Chromadorea</taxon>
        <taxon>Rhabditida</taxon>
        <taxon>Tylenchina</taxon>
        <taxon>Panagrolaimomorpha</taxon>
        <taxon>Panagrolaimoidea</taxon>
        <taxon>Panagrolaimidae</taxon>
        <taxon>Panagrolaimus</taxon>
    </lineage>
</organism>